<evidence type="ECO:0000313" key="3">
    <source>
        <dbReference type="Proteomes" id="UP000053815"/>
    </source>
</evidence>
<reference evidence="2" key="1">
    <citation type="submission" date="2014-09" db="EMBL/GenBank/DDBJ databases">
        <title>Draft genome sequence of an oleaginous Mucoromycotina fungus Mucor ambiguus NBRC6742.</title>
        <authorList>
            <person name="Takeda I."/>
            <person name="Yamane N."/>
            <person name="Morita T."/>
            <person name="Tamano K."/>
            <person name="Machida M."/>
            <person name="Baker S."/>
            <person name="Koike H."/>
        </authorList>
    </citation>
    <scope>NUCLEOTIDE SEQUENCE</scope>
    <source>
        <strain evidence="2">NBRC 6742</strain>
    </source>
</reference>
<evidence type="ECO:0000256" key="1">
    <source>
        <dbReference type="SAM" id="MobiDB-lite"/>
    </source>
</evidence>
<evidence type="ECO:0008006" key="4">
    <source>
        <dbReference type="Google" id="ProtNLM"/>
    </source>
</evidence>
<gene>
    <name evidence="2" type="ORF">MAM1_0017c01598</name>
</gene>
<sequence length="125" mass="14390">MKRTPSRREAGKRRSRAEQNADTPQPPQPENKVVENPLPPQLLALFDKLQEEVDETNRISELSDKLSAYLRHLGKSIETASESAEAAEHTMQNWERTFSIMGEMNKGREKESQTWVRLKDTENGR</sequence>
<organism evidence="2">
    <name type="scientific">Mucor ambiguus</name>
    <dbReference type="NCBI Taxonomy" id="91626"/>
    <lineage>
        <taxon>Eukaryota</taxon>
        <taxon>Fungi</taxon>
        <taxon>Fungi incertae sedis</taxon>
        <taxon>Mucoromycota</taxon>
        <taxon>Mucoromycotina</taxon>
        <taxon>Mucoromycetes</taxon>
        <taxon>Mucorales</taxon>
        <taxon>Mucorineae</taxon>
        <taxon>Mucoraceae</taxon>
        <taxon>Mucor</taxon>
    </lineage>
</organism>
<evidence type="ECO:0000313" key="2">
    <source>
        <dbReference type="EMBL" id="GAN02157.1"/>
    </source>
</evidence>
<dbReference type="EMBL" id="DF836306">
    <property type="protein sequence ID" value="GAN02157.1"/>
    <property type="molecule type" value="Genomic_DNA"/>
</dbReference>
<feature type="compositionally biased region" description="Basic residues" evidence="1">
    <location>
        <begin position="1"/>
        <end position="15"/>
    </location>
</feature>
<feature type="region of interest" description="Disordered" evidence="1">
    <location>
        <begin position="104"/>
        <end position="125"/>
    </location>
</feature>
<dbReference type="OrthoDB" id="3230169at2759"/>
<dbReference type="Proteomes" id="UP000053815">
    <property type="component" value="Unassembled WGS sequence"/>
</dbReference>
<feature type="compositionally biased region" description="Basic and acidic residues" evidence="1">
    <location>
        <begin position="105"/>
        <end position="125"/>
    </location>
</feature>
<accession>A0A0C9MGB5</accession>
<protein>
    <recommendedName>
        <fullName evidence="4">DASH complex subunit DAD2</fullName>
    </recommendedName>
</protein>
<dbReference type="AlphaFoldDB" id="A0A0C9MGB5"/>
<proteinExistence type="predicted"/>
<keyword evidence="3" id="KW-1185">Reference proteome</keyword>
<name>A0A0C9MGB5_9FUNG</name>
<feature type="region of interest" description="Disordered" evidence="1">
    <location>
        <begin position="1"/>
        <end position="37"/>
    </location>
</feature>